<dbReference type="RefSeq" id="WP_145089921.1">
    <property type="nucleotide sequence ID" value="NZ_CP036274.1"/>
</dbReference>
<reference evidence="1 2" key="1">
    <citation type="submission" date="2019-02" db="EMBL/GenBank/DDBJ databases">
        <title>Deep-cultivation of Planctomycetes and their phenomic and genomic characterization uncovers novel biology.</title>
        <authorList>
            <person name="Wiegand S."/>
            <person name="Jogler M."/>
            <person name="Boedeker C."/>
            <person name="Pinto D."/>
            <person name="Vollmers J."/>
            <person name="Rivas-Marin E."/>
            <person name="Kohn T."/>
            <person name="Peeters S.H."/>
            <person name="Heuer A."/>
            <person name="Rast P."/>
            <person name="Oberbeckmann S."/>
            <person name="Bunk B."/>
            <person name="Jeske O."/>
            <person name="Meyerdierks A."/>
            <person name="Storesund J.E."/>
            <person name="Kallscheuer N."/>
            <person name="Luecker S."/>
            <person name="Lage O.M."/>
            <person name="Pohl T."/>
            <person name="Merkel B.J."/>
            <person name="Hornburger P."/>
            <person name="Mueller R.-W."/>
            <person name="Bruemmer F."/>
            <person name="Labrenz M."/>
            <person name="Spormann A.M."/>
            <person name="Op den Camp H."/>
            <person name="Overmann J."/>
            <person name="Amann R."/>
            <person name="Jetten M.S.M."/>
            <person name="Mascher T."/>
            <person name="Medema M.H."/>
            <person name="Devos D.P."/>
            <person name="Kaster A.-K."/>
            <person name="Ovreas L."/>
            <person name="Rohde M."/>
            <person name="Galperin M.Y."/>
            <person name="Jogler C."/>
        </authorList>
    </citation>
    <scope>NUCLEOTIDE SEQUENCE [LARGE SCALE GENOMIC DNA]</scope>
    <source>
        <strain evidence="1 2">ETA_A8</strain>
    </source>
</reference>
<dbReference type="EMBL" id="CP036274">
    <property type="protein sequence ID" value="QDU28135.1"/>
    <property type="molecule type" value="Genomic_DNA"/>
</dbReference>
<sequence>MPALYPPSVSLPGASLAANSGTAISLLAATGPGNMAPHFRVQTREAASQQPWKLVASFSDLSLAQICLERLRRSGAPARLIAYRRVPTAA</sequence>
<gene>
    <name evidence="1" type="ORF">ETAA8_32350</name>
</gene>
<proteinExistence type="predicted"/>
<protein>
    <submittedName>
        <fullName evidence="1">Uncharacterized protein</fullName>
    </submittedName>
</protein>
<keyword evidence="2" id="KW-1185">Reference proteome</keyword>
<name>A0A517YD17_9BACT</name>
<evidence type="ECO:0000313" key="1">
    <source>
        <dbReference type="EMBL" id="QDU28135.1"/>
    </source>
</evidence>
<organism evidence="1 2">
    <name type="scientific">Anatilimnocola aggregata</name>
    <dbReference type="NCBI Taxonomy" id="2528021"/>
    <lineage>
        <taxon>Bacteria</taxon>
        <taxon>Pseudomonadati</taxon>
        <taxon>Planctomycetota</taxon>
        <taxon>Planctomycetia</taxon>
        <taxon>Pirellulales</taxon>
        <taxon>Pirellulaceae</taxon>
        <taxon>Anatilimnocola</taxon>
    </lineage>
</organism>
<accession>A0A517YD17</accession>
<dbReference type="KEGG" id="aagg:ETAA8_32350"/>
<dbReference type="AlphaFoldDB" id="A0A517YD17"/>
<dbReference type="Proteomes" id="UP000315017">
    <property type="component" value="Chromosome"/>
</dbReference>
<evidence type="ECO:0000313" key="2">
    <source>
        <dbReference type="Proteomes" id="UP000315017"/>
    </source>
</evidence>